<proteinExistence type="predicted"/>
<dbReference type="PATRIC" id="fig|1056511.3.peg.3434"/>
<dbReference type="AlphaFoldDB" id="L8J6Y1"/>
<protein>
    <submittedName>
        <fullName evidence="2">Uncharacterized protein</fullName>
    </submittedName>
</protein>
<dbReference type="EMBL" id="AMZO01000025">
    <property type="protein sequence ID" value="ELR64546.1"/>
    <property type="molecule type" value="Genomic_DNA"/>
</dbReference>
<reference evidence="2 3" key="1">
    <citation type="submission" date="2012-12" db="EMBL/GenBank/DDBJ databases">
        <title>Genome Assembly of Photobacterium sp. AK15.</title>
        <authorList>
            <person name="Khatri I."/>
            <person name="Vaidya B."/>
            <person name="Srinivas T.N.R."/>
            <person name="Subramanian S."/>
            <person name="Pinnaka A."/>
        </authorList>
    </citation>
    <scope>NUCLEOTIDE SEQUENCE [LARGE SCALE GENOMIC DNA]</scope>
    <source>
        <strain evidence="2 3">AK15</strain>
    </source>
</reference>
<sequence length="81" mass="9250">MAITIRDIEQHYFMIEELKQLTESKVTTKALIKGGYLAVDIGKQLEEEKEKRLKAEAELAKLKATISQYLDSKQALINVLK</sequence>
<keyword evidence="1" id="KW-0175">Coiled coil</keyword>
<evidence type="ECO:0000256" key="1">
    <source>
        <dbReference type="SAM" id="Coils"/>
    </source>
</evidence>
<name>L8J6Y1_9GAMM</name>
<dbReference type="OrthoDB" id="5770596at2"/>
<feature type="coiled-coil region" evidence="1">
    <location>
        <begin position="38"/>
        <end position="72"/>
    </location>
</feature>
<organism evidence="2 3">
    <name type="scientific">Photobacterium marinum</name>
    <dbReference type="NCBI Taxonomy" id="1056511"/>
    <lineage>
        <taxon>Bacteria</taxon>
        <taxon>Pseudomonadati</taxon>
        <taxon>Pseudomonadota</taxon>
        <taxon>Gammaproteobacteria</taxon>
        <taxon>Vibrionales</taxon>
        <taxon>Vibrionaceae</taxon>
        <taxon>Photobacterium</taxon>
    </lineage>
</organism>
<keyword evidence="3" id="KW-1185">Reference proteome</keyword>
<gene>
    <name evidence="2" type="ORF">C942_02359</name>
</gene>
<evidence type="ECO:0000313" key="3">
    <source>
        <dbReference type="Proteomes" id="UP000011134"/>
    </source>
</evidence>
<evidence type="ECO:0000313" key="2">
    <source>
        <dbReference type="EMBL" id="ELR64546.1"/>
    </source>
</evidence>
<accession>L8J6Y1</accession>
<dbReference type="RefSeq" id="WP_007467842.1">
    <property type="nucleotide sequence ID" value="NZ_AMZO01000025.1"/>
</dbReference>
<comment type="caution">
    <text evidence="2">The sequence shown here is derived from an EMBL/GenBank/DDBJ whole genome shotgun (WGS) entry which is preliminary data.</text>
</comment>
<dbReference type="Proteomes" id="UP000011134">
    <property type="component" value="Unassembled WGS sequence"/>
</dbReference>